<dbReference type="InterPro" id="IPR050309">
    <property type="entry name" value="Type-B_Carboxylest/Lipase"/>
</dbReference>
<protein>
    <recommendedName>
        <fullName evidence="3">Carboxylic ester hydrolase</fullName>
        <ecNumber evidence="3">3.1.1.-</ecNumber>
    </recommendedName>
</protein>
<dbReference type="InterPro" id="IPR019826">
    <property type="entry name" value="Carboxylesterase_B_AS"/>
</dbReference>
<dbReference type="InterPro" id="IPR019819">
    <property type="entry name" value="Carboxylesterase_B_CS"/>
</dbReference>
<reference evidence="6 7" key="1">
    <citation type="submission" date="2017-08" db="EMBL/GenBank/DDBJ databases">
        <title>Infants hospitalized years apart are colonized by the same room-sourced microbial strains.</title>
        <authorList>
            <person name="Brooks B."/>
            <person name="Olm M.R."/>
            <person name="Firek B.A."/>
            <person name="Baker R."/>
            <person name="Thomas B.C."/>
            <person name="Morowitz M.J."/>
            <person name="Banfield J.F."/>
        </authorList>
    </citation>
    <scope>NUCLEOTIDE SEQUENCE [LARGE SCALE GENOMIC DNA]</scope>
    <source>
        <strain evidence="6">S2_018_000_R3_110</strain>
    </source>
</reference>
<evidence type="ECO:0000256" key="2">
    <source>
        <dbReference type="ARBA" id="ARBA00022801"/>
    </source>
</evidence>
<dbReference type="GO" id="GO:0016787">
    <property type="term" value="F:hydrolase activity"/>
    <property type="evidence" value="ECO:0007669"/>
    <property type="project" value="UniProtKB-KW"/>
</dbReference>
<dbReference type="InterPro" id="IPR002018">
    <property type="entry name" value="CarbesteraseB"/>
</dbReference>
<feature type="compositionally biased region" description="Basic and acidic residues" evidence="4">
    <location>
        <begin position="20"/>
        <end position="32"/>
    </location>
</feature>
<dbReference type="InterPro" id="IPR029058">
    <property type="entry name" value="AB_hydrolase_fold"/>
</dbReference>
<dbReference type="Pfam" id="PF00135">
    <property type="entry name" value="COesterase"/>
    <property type="match status" value="1"/>
</dbReference>
<dbReference type="EC" id="3.1.1.-" evidence="3"/>
<proteinExistence type="inferred from homology"/>
<dbReference type="PROSITE" id="PS00122">
    <property type="entry name" value="CARBOXYLESTERASE_B_1"/>
    <property type="match status" value="1"/>
</dbReference>
<feature type="region of interest" description="Disordered" evidence="4">
    <location>
        <begin position="14"/>
        <end position="35"/>
    </location>
</feature>
<dbReference type="PANTHER" id="PTHR11559">
    <property type="entry name" value="CARBOXYLESTERASE"/>
    <property type="match status" value="1"/>
</dbReference>
<evidence type="ECO:0000259" key="5">
    <source>
        <dbReference type="Pfam" id="PF00135"/>
    </source>
</evidence>
<accession>A0A2W4ZFV7</accession>
<evidence type="ECO:0000313" key="7">
    <source>
        <dbReference type="Proteomes" id="UP000248614"/>
    </source>
</evidence>
<dbReference type="Gene3D" id="3.40.50.1820">
    <property type="entry name" value="alpha/beta hydrolase"/>
    <property type="match status" value="1"/>
</dbReference>
<feature type="domain" description="Carboxylesterase type B" evidence="5">
    <location>
        <begin position="59"/>
        <end position="535"/>
    </location>
</feature>
<gene>
    <name evidence="6" type="ORF">DI632_05980</name>
</gene>
<dbReference type="PROSITE" id="PS00941">
    <property type="entry name" value="CARBOXYLESTERASE_B_2"/>
    <property type="match status" value="1"/>
</dbReference>
<organism evidence="6 7">
    <name type="scientific">Sphingomonas hengshuiensis</name>
    <dbReference type="NCBI Taxonomy" id="1609977"/>
    <lineage>
        <taxon>Bacteria</taxon>
        <taxon>Pseudomonadati</taxon>
        <taxon>Pseudomonadota</taxon>
        <taxon>Alphaproteobacteria</taxon>
        <taxon>Sphingomonadales</taxon>
        <taxon>Sphingomonadaceae</taxon>
        <taxon>Sphingomonas</taxon>
    </lineage>
</organism>
<name>A0A2W4ZFV7_9SPHN</name>
<keyword evidence="2 3" id="KW-0378">Hydrolase</keyword>
<dbReference type="Proteomes" id="UP000248614">
    <property type="component" value="Unassembled WGS sequence"/>
</dbReference>
<evidence type="ECO:0000256" key="4">
    <source>
        <dbReference type="SAM" id="MobiDB-lite"/>
    </source>
</evidence>
<evidence type="ECO:0000256" key="3">
    <source>
        <dbReference type="RuleBase" id="RU361235"/>
    </source>
</evidence>
<comment type="similarity">
    <text evidence="1 3">Belongs to the type-B carboxylesterase/lipase family.</text>
</comment>
<comment type="caution">
    <text evidence="6">The sequence shown here is derived from an EMBL/GenBank/DDBJ whole genome shotgun (WGS) entry which is preliminary data.</text>
</comment>
<evidence type="ECO:0000313" key="6">
    <source>
        <dbReference type="EMBL" id="PZO78879.1"/>
    </source>
</evidence>
<sequence length="558" mass="58328">MGAAGGRLSLLRRQVGGRAGADRHRDADRRDASAQPVRAVRALSLAAAAVTLAAAGAPPPVVAMRDGRLRGAAEQGVEVFRGIPFAAPPVGALRWRPPQPAARWTGVRDAARLGHDCIRTPPEPGFEPSEDCLYLNVWRPAGARAGRRLPVIVWVHGGAFISGSNAPAEASGAGFARDGVILVAPNYRLGRFGFFAFPALSAEHPGEPKGNYGYLDQIAALRWVRDNIAAFGGDPGNVTLMGESAGGEAVLSLAGSPLARGLFRRVIAQSGGGRTQLLGEQKLREDTPEHPSAEKIGIAFAASAGVAGEDAAALAKLRALPAAMIARGLTPIGLLALGERARFSGPMIDGRIVPADPATALAAAPALPIITGTDDMDLGLFRAASKDAAFATFGPDAARARAAYDPDGTTSLADINGMIGRDRLMIEPARLVARRYAAKPAPAWQFRFSYVARSLAGKPIRGAEHASEVAYAFDTLPARLGADKVTAADAAVATMLHRYWINFARTGDPNGAGLPAWPRVTPTGNELLEFQPDGRAVAKADPWAARLDVTEAAAPRTR</sequence>
<dbReference type="AlphaFoldDB" id="A0A2W4ZFV7"/>
<evidence type="ECO:0000256" key="1">
    <source>
        <dbReference type="ARBA" id="ARBA00005964"/>
    </source>
</evidence>
<dbReference type="SUPFAM" id="SSF53474">
    <property type="entry name" value="alpha/beta-Hydrolases"/>
    <property type="match status" value="1"/>
</dbReference>
<dbReference type="EMBL" id="QFNF01000010">
    <property type="protein sequence ID" value="PZO78879.1"/>
    <property type="molecule type" value="Genomic_DNA"/>
</dbReference>